<accession>A0A927AY55</accession>
<dbReference type="AlphaFoldDB" id="A0A927AY55"/>
<comment type="caution">
    <text evidence="2">The sequence shown here is derived from an EMBL/GenBank/DDBJ whole genome shotgun (WGS) entry which is preliminary data.</text>
</comment>
<reference evidence="2" key="1">
    <citation type="submission" date="2020-09" db="EMBL/GenBank/DDBJ databases">
        <authorList>
            <person name="Kim M.K."/>
        </authorList>
    </citation>
    <scope>NUCLEOTIDE SEQUENCE</scope>
    <source>
        <strain evidence="2">BT704</strain>
    </source>
</reference>
<dbReference type="EMBL" id="JACXAA010000001">
    <property type="protein sequence ID" value="MBD2752001.1"/>
    <property type="molecule type" value="Genomic_DNA"/>
</dbReference>
<gene>
    <name evidence="2" type="ORF">IC230_03795</name>
</gene>
<keyword evidence="3" id="KW-1185">Reference proteome</keyword>
<feature type="region of interest" description="Disordered" evidence="1">
    <location>
        <begin position="36"/>
        <end position="71"/>
    </location>
</feature>
<evidence type="ECO:0000313" key="2">
    <source>
        <dbReference type="EMBL" id="MBD2752001.1"/>
    </source>
</evidence>
<dbReference type="RefSeq" id="WP_191037619.1">
    <property type="nucleotide sequence ID" value="NZ_JACXAA010000001.1"/>
</dbReference>
<protein>
    <submittedName>
        <fullName evidence="2">Uncharacterized protein</fullName>
    </submittedName>
</protein>
<evidence type="ECO:0000256" key="1">
    <source>
        <dbReference type="SAM" id="MobiDB-lite"/>
    </source>
</evidence>
<sequence length="71" mass="7922">MNRVISQGDRVVVNPTKKGFTRKPYKATVINWMPSGKLKVQPDGDRPTQLVNSDDVKKLSDKPVQNLTTGK</sequence>
<organism evidence="2 3">
    <name type="scientific">Spirosoma validum</name>
    <dbReference type="NCBI Taxonomy" id="2771355"/>
    <lineage>
        <taxon>Bacteria</taxon>
        <taxon>Pseudomonadati</taxon>
        <taxon>Bacteroidota</taxon>
        <taxon>Cytophagia</taxon>
        <taxon>Cytophagales</taxon>
        <taxon>Cytophagaceae</taxon>
        <taxon>Spirosoma</taxon>
    </lineage>
</organism>
<proteinExistence type="predicted"/>
<evidence type="ECO:0000313" key="3">
    <source>
        <dbReference type="Proteomes" id="UP000653797"/>
    </source>
</evidence>
<name>A0A927AY55_9BACT</name>
<dbReference type="Proteomes" id="UP000653797">
    <property type="component" value="Unassembled WGS sequence"/>
</dbReference>